<dbReference type="PRINTS" id="PR00455">
    <property type="entry name" value="HTHTETR"/>
</dbReference>
<reference evidence="7" key="1">
    <citation type="journal article" date="2019" name="Int. J. Syst. Evol. Microbiol.">
        <title>The Global Catalogue of Microorganisms (GCM) 10K type strain sequencing project: providing services to taxonomists for standard genome sequencing and annotation.</title>
        <authorList>
            <consortium name="The Broad Institute Genomics Platform"/>
            <consortium name="The Broad Institute Genome Sequencing Center for Infectious Disease"/>
            <person name="Wu L."/>
            <person name="Ma J."/>
        </authorList>
    </citation>
    <scope>NUCLEOTIDE SEQUENCE [LARGE SCALE GENOMIC DNA]</scope>
    <source>
        <strain evidence="7">CCUG 49560</strain>
    </source>
</reference>
<dbReference type="Gene3D" id="1.10.357.10">
    <property type="entry name" value="Tetracycline Repressor, domain 2"/>
    <property type="match status" value="1"/>
</dbReference>
<dbReference type="InterPro" id="IPR041347">
    <property type="entry name" value="MftR_C"/>
</dbReference>
<protein>
    <submittedName>
        <fullName evidence="6">TetR/AcrR family transcriptional regulator</fullName>
    </submittedName>
</protein>
<dbReference type="PANTHER" id="PTHR30055:SF238">
    <property type="entry name" value="MYCOFACTOCIN BIOSYNTHESIS TRANSCRIPTIONAL REGULATOR MFTR-RELATED"/>
    <property type="match status" value="1"/>
</dbReference>
<dbReference type="InterPro" id="IPR009057">
    <property type="entry name" value="Homeodomain-like_sf"/>
</dbReference>
<dbReference type="Pfam" id="PF00440">
    <property type="entry name" value="TetR_N"/>
    <property type="match status" value="1"/>
</dbReference>
<dbReference type="RefSeq" id="WP_262842526.1">
    <property type="nucleotide sequence ID" value="NZ_JANZYP010000011.1"/>
</dbReference>
<name>A0ABV9EDZ4_9ACTN</name>
<comment type="caution">
    <text evidence="6">The sequence shown here is derived from an EMBL/GenBank/DDBJ whole genome shotgun (WGS) entry which is preliminary data.</text>
</comment>
<feature type="domain" description="HTH tetR-type" evidence="5">
    <location>
        <begin position="17"/>
        <end position="77"/>
    </location>
</feature>
<organism evidence="6 7">
    <name type="scientific">Sphaerisporangium corydalis</name>
    <dbReference type="NCBI Taxonomy" id="1441875"/>
    <lineage>
        <taxon>Bacteria</taxon>
        <taxon>Bacillati</taxon>
        <taxon>Actinomycetota</taxon>
        <taxon>Actinomycetes</taxon>
        <taxon>Streptosporangiales</taxon>
        <taxon>Streptosporangiaceae</taxon>
        <taxon>Sphaerisporangium</taxon>
    </lineage>
</organism>
<keyword evidence="1" id="KW-0805">Transcription regulation</keyword>
<evidence type="ECO:0000259" key="5">
    <source>
        <dbReference type="PROSITE" id="PS50977"/>
    </source>
</evidence>
<evidence type="ECO:0000256" key="1">
    <source>
        <dbReference type="ARBA" id="ARBA00023015"/>
    </source>
</evidence>
<dbReference type="SUPFAM" id="SSF46689">
    <property type="entry name" value="Homeodomain-like"/>
    <property type="match status" value="1"/>
</dbReference>
<dbReference type="InterPro" id="IPR023772">
    <property type="entry name" value="DNA-bd_HTH_TetR-type_CS"/>
</dbReference>
<keyword evidence="3" id="KW-0804">Transcription</keyword>
<evidence type="ECO:0000313" key="6">
    <source>
        <dbReference type="EMBL" id="MFC4586807.1"/>
    </source>
</evidence>
<dbReference type="PROSITE" id="PS50977">
    <property type="entry name" value="HTH_TETR_2"/>
    <property type="match status" value="1"/>
</dbReference>
<keyword evidence="7" id="KW-1185">Reference proteome</keyword>
<dbReference type="Proteomes" id="UP001595891">
    <property type="component" value="Unassembled WGS sequence"/>
</dbReference>
<evidence type="ECO:0000313" key="7">
    <source>
        <dbReference type="Proteomes" id="UP001595891"/>
    </source>
</evidence>
<keyword evidence="2 4" id="KW-0238">DNA-binding</keyword>
<accession>A0ABV9EDZ4</accession>
<dbReference type="EMBL" id="JBHSFN010000006">
    <property type="protein sequence ID" value="MFC4586807.1"/>
    <property type="molecule type" value="Genomic_DNA"/>
</dbReference>
<dbReference type="PANTHER" id="PTHR30055">
    <property type="entry name" value="HTH-TYPE TRANSCRIPTIONAL REGULATOR RUTR"/>
    <property type="match status" value="1"/>
</dbReference>
<dbReference type="InterPro" id="IPR050109">
    <property type="entry name" value="HTH-type_TetR-like_transc_reg"/>
</dbReference>
<dbReference type="Pfam" id="PF17754">
    <property type="entry name" value="TetR_C_14"/>
    <property type="match status" value="1"/>
</dbReference>
<dbReference type="PROSITE" id="PS01081">
    <property type="entry name" value="HTH_TETR_1"/>
    <property type="match status" value="1"/>
</dbReference>
<dbReference type="Gene3D" id="1.10.10.60">
    <property type="entry name" value="Homeodomain-like"/>
    <property type="match status" value="1"/>
</dbReference>
<sequence>MSTPTDPPPGLRERKKIKLRRAIQTAALRLFETQGYEHTTVEQIAEAAEASTTTFYRYFPTKEDVVLDNDASPLFEATVATRPADEPLTATIRAAMGAVVGAAEADRDLTLARMRLVATVPALEARYAGEDRRTIDLLARLLANRTGRPADDYQLELIAFVLAGVLFTASRRWVAEQGATPLAILVDQALTIIEPLLTTLEHPTRTLP</sequence>
<dbReference type="InterPro" id="IPR001647">
    <property type="entry name" value="HTH_TetR"/>
</dbReference>
<gene>
    <name evidence="6" type="ORF">ACFO8L_12020</name>
</gene>
<feature type="DNA-binding region" description="H-T-H motif" evidence="4">
    <location>
        <begin position="40"/>
        <end position="59"/>
    </location>
</feature>
<evidence type="ECO:0000256" key="3">
    <source>
        <dbReference type="ARBA" id="ARBA00023163"/>
    </source>
</evidence>
<evidence type="ECO:0000256" key="2">
    <source>
        <dbReference type="ARBA" id="ARBA00023125"/>
    </source>
</evidence>
<proteinExistence type="predicted"/>
<evidence type="ECO:0000256" key="4">
    <source>
        <dbReference type="PROSITE-ProRule" id="PRU00335"/>
    </source>
</evidence>